<comment type="caution">
    <text evidence="3">The sequence shown here is derived from an EMBL/GenBank/DDBJ whole genome shotgun (WGS) entry which is preliminary data.</text>
</comment>
<reference evidence="3 4" key="1">
    <citation type="submission" date="2019-05" db="EMBL/GenBank/DDBJ databases">
        <title>Another draft genome of Portunus trituberculatus and its Hox gene families provides insights of decapod evolution.</title>
        <authorList>
            <person name="Jeong J.-H."/>
            <person name="Song I."/>
            <person name="Kim S."/>
            <person name="Choi T."/>
            <person name="Kim D."/>
            <person name="Ryu S."/>
            <person name="Kim W."/>
        </authorList>
    </citation>
    <scope>NUCLEOTIDE SEQUENCE [LARGE SCALE GENOMIC DNA]</scope>
    <source>
        <tissue evidence="3">Muscle</tissue>
    </source>
</reference>
<dbReference type="Proteomes" id="UP000324222">
    <property type="component" value="Unassembled WGS sequence"/>
</dbReference>
<organism evidence="3 4">
    <name type="scientific">Portunus trituberculatus</name>
    <name type="common">Swimming crab</name>
    <name type="synonym">Neptunus trituberculatus</name>
    <dbReference type="NCBI Taxonomy" id="210409"/>
    <lineage>
        <taxon>Eukaryota</taxon>
        <taxon>Metazoa</taxon>
        <taxon>Ecdysozoa</taxon>
        <taxon>Arthropoda</taxon>
        <taxon>Crustacea</taxon>
        <taxon>Multicrustacea</taxon>
        <taxon>Malacostraca</taxon>
        <taxon>Eumalacostraca</taxon>
        <taxon>Eucarida</taxon>
        <taxon>Decapoda</taxon>
        <taxon>Pleocyemata</taxon>
        <taxon>Brachyura</taxon>
        <taxon>Eubrachyura</taxon>
        <taxon>Portunoidea</taxon>
        <taxon>Portunidae</taxon>
        <taxon>Portuninae</taxon>
        <taxon>Portunus</taxon>
    </lineage>
</organism>
<proteinExistence type="predicted"/>
<evidence type="ECO:0000256" key="2">
    <source>
        <dbReference type="SAM" id="SignalP"/>
    </source>
</evidence>
<keyword evidence="2" id="KW-0732">Signal</keyword>
<accession>A0A5B7GVJ1</accession>
<evidence type="ECO:0008006" key="5">
    <source>
        <dbReference type="Google" id="ProtNLM"/>
    </source>
</evidence>
<evidence type="ECO:0000256" key="1">
    <source>
        <dbReference type="SAM" id="MobiDB-lite"/>
    </source>
</evidence>
<dbReference type="AlphaFoldDB" id="A0A5B7GVJ1"/>
<name>A0A5B7GVJ1_PORTR</name>
<feature type="region of interest" description="Disordered" evidence="1">
    <location>
        <begin position="25"/>
        <end position="49"/>
    </location>
</feature>
<protein>
    <recommendedName>
        <fullName evidence="5">Secreted protein</fullName>
    </recommendedName>
</protein>
<feature type="signal peptide" evidence="2">
    <location>
        <begin position="1"/>
        <end position="19"/>
    </location>
</feature>
<dbReference type="EMBL" id="VSRR010017683">
    <property type="protein sequence ID" value="MPC60584.1"/>
    <property type="molecule type" value="Genomic_DNA"/>
</dbReference>
<evidence type="ECO:0000313" key="4">
    <source>
        <dbReference type="Proteomes" id="UP000324222"/>
    </source>
</evidence>
<keyword evidence="4" id="KW-1185">Reference proteome</keyword>
<evidence type="ECO:0000313" key="3">
    <source>
        <dbReference type="EMBL" id="MPC60584.1"/>
    </source>
</evidence>
<gene>
    <name evidence="3" type="ORF">E2C01_054637</name>
</gene>
<sequence>MVVVVVVVVELSCTKLSVTVLESGVAPKSAAPSHVPPSGKASPGPPCPQSLSFFLDDLPQPEVRVPRREKARITMGELGTLLGRGVSMSGTCKYSC</sequence>
<feature type="chain" id="PRO_5022965265" description="Secreted protein" evidence="2">
    <location>
        <begin position="20"/>
        <end position="96"/>
    </location>
</feature>